<dbReference type="Proteomes" id="UP000594042">
    <property type="component" value="Chromosome"/>
</dbReference>
<protein>
    <submittedName>
        <fullName evidence="12">K+/H+ antiporter</fullName>
    </submittedName>
</protein>
<dbReference type="GO" id="GO:0006813">
    <property type="term" value="P:potassium ion transport"/>
    <property type="evidence" value="ECO:0007669"/>
    <property type="project" value="UniProtKB-KW"/>
</dbReference>
<dbReference type="GO" id="GO:0015297">
    <property type="term" value="F:antiporter activity"/>
    <property type="evidence" value="ECO:0007669"/>
    <property type="project" value="UniProtKB-KW"/>
</dbReference>
<feature type="transmembrane region" description="Helical" evidence="10">
    <location>
        <begin position="368"/>
        <end position="385"/>
    </location>
</feature>
<dbReference type="InterPro" id="IPR036721">
    <property type="entry name" value="RCK_C_sf"/>
</dbReference>
<dbReference type="InterPro" id="IPR006153">
    <property type="entry name" value="Cation/H_exchanger_TM"/>
</dbReference>
<evidence type="ECO:0000256" key="7">
    <source>
        <dbReference type="ARBA" id="ARBA00022989"/>
    </source>
</evidence>
<feature type="transmembrane region" description="Helical" evidence="10">
    <location>
        <begin position="197"/>
        <end position="216"/>
    </location>
</feature>
<evidence type="ECO:0000256" key="1">
    <source>
        <dbReference type="ARBA" id="ARBA00004651"/>
    </source>
</evidence>
<dbReference type="RefSeq" id="WP_200755551.1">
    <property type="nucleotide sequence ID" value="NZ_AP023322.1"/>
</dbReference>
<name>A0A7G1HRW3_9BACT</name>
<evidence type="ECO:0000259" key="11">
    <source>
        <dbReference type="PROSITE" id="PS51202"/>
    </source>
</evidence>
<feature type="transmembrane region" description="Helical" evidence="10">
    <location>
        <begin position="6"/>
        <end position="27"/>
    </location>
</feature>
<dbReference type="GO" id="GO:0005886">
    <property type="term" value="C:plasma membrane"/>
    <property type="evidence" value="ECO:0007669"/>
    <property type="project" value="UniProtKB-SubCell"/>
</dbReference>
<keyword evidence="9 10" id="KW-0472">Membrane</keyword>
<feature type="transmembrane region" description="Helical" evidence="10">
    <location>
        <begin position="342"/>
        <end position="362"/>
    </location>
</feature>
<evidence type="ECO:0000256" key="8">
    <source>
        <dbReference type="ARBA" id="ARBA00023065"/>
    </source>
</evidence>
<dbReference type="GO" id="GO:0008324">
    <property type="term" value="F:monoatomic cation transmembrane transporter activity"/>
    <property type="evidence" value="ECO:0007669"/>
    <property type="project" value="InterPro"/>
</dbReference>
<proteinExistence type="predicted"/>
<keyword evidence="5" id="KW-0630">Potassium</keyword>
<feature type="transmembrane region" description="Helical" evidence="10">
    <location>
        <begin position="34"/>
        <end position="53"/>
    </location>
</feature>
<dbReference type="Gene3D" id="3.30.70.1450">
    <property type="entry name" value="Regulator of K+ conductance, C-terminal domain"/>
    <property type="match status" value="1"/>
</dbReference>
<dbReference type="Gene3D" id="1.20.1530.20">
    <property type="match status" value="1"/>
</dbReference>
<keyword evidence="3" id="KW-0050">Antiport</keyword>
<keyword evidence="13" id="KW-1185">Reference proteome</keyword>
<keyword evidence="4" id="KW-1003">Cell membrane</keyword>
<dbReference type="PANTHER" id="PTHR32507:SF7">
    <property type="entry name" value="K(+)_H(+) ANTIPORTER NHAP2"/>
    <property type="match status" value="1"/>
</dbReference>
<dbReference type="PANTHER" id="PTHR32507">
    <property type="entry name" value="NA(+)/H(+) ANTIPORTER 1"/>
    <property type="match status" value="1"/>
</dbReference>
<evidence type="ECO:0000313" key="13">
    <source>
        <dbReference type="Proteomes" id="UP000594042"/>
    </source>
</evidence>
<dbReference type="GO" id="GO:1902600">
    <property type="term" value="P:proton transmembrane transport"/>
    <property type="evidence" value="ECO:0007669"/>
    <property type="project" value="InterPro"/>
</dbReference>
<evidence type="ECO:0000256" key="6">
    <source>
        <dbReference type="ARBA" id="ARBA00022692"/>
    </source>
</evidence>
<reference evidence="13" key="1">
    <citation type="submission" date="2020-07" db="EMBL/GenBank/DDBJ databases">
        <title>Complete genome sequencing of Coprobacter sp. strain 2CBH44.</title>
        <authorList>
            <person name="Sakamoto M."/>
            <person name="Murakami T."/>
            <person name="Mori H."/>
        </authorList>
    </citation>
    <scope>NUCLEOTIDE SEQUENCE [LARGE SCALE GENOMIC DNA]</scope>
    <source>
        <strain evidence="13">2CBH44</strain>
    </source>
</reference>
<dbReference type="SUPFAM" id="SSF116726">
    <property type="entry name" value="TrkA C-terminal domain-like"/>
    <property type="match status" value="1"/>
</dbReference>
<dbReference type="Pfam" id="PF00999">
    <property type="entry name" value="Na_H_Exchanger"/>
    <property type="match status" value="1"/>
</dbReference>
<feature type="transmembrane region" description="Helical" evidence="10">
    <location>
        <begin position="228"/>
        <end position="245"/>
    </location>
</feature>
<feature type="transmembrane region" description="Helical" evidence="10">
    <location>
        <begin position="59"/>
        <end position="78"/>
    </location>
</feature>
<dbReference type="InterPro" id="IPR038770">
    <property type="entry name" value="Na+/solute_symporter_sf"/>
</dbReference>
<organism evidence="12 13">
    <name type="scientific">Coprobacter secundus subsp. similis</name>
    <dbReference type="NCBI Taxonomy" id="2751153"/>
    <lineage>
        <taxon>Bacteria</taxon>
        <taxon>Pseudomonadati</taxon>
        <taxon>Bacteroidota</taxon>
        <taxon>Bacteroidia</taxon>
        <taxon>Bacteroidales</taxon>
        <taxon>Barnesiellaceae</taxon>
        <taxon>Coprobacter</taxon>
    </lineage>
</organism>
<evidence type="ECO:0000256" key="2">
    <source>
        <dbReference type="ARBA" id="ARBA00022448"/>
    </source>
</evidence>
<evidence type="ECO:0000256" key="4">
    <source>
        <dbReference type="ARBA" id="ARBA00022475"/>
    </source>
</evidence>
<dbReference type="Pfam" id="PF02080">
    <property type="entry name" value="TrkA_C"/>
    <property type="match status" value="1"/>
</dbReference>
<gene>
    <name evidence="12" type="ORF">Cop2CBH44_06890</name>
</gene>
<feature type="domain" description="RCK C-terminal" evidence="11">
    <location>
        <begin position="408"/>
        <end position="491"/>
    </location>
</feature>
<dbReference type="NCBIfam" id="NF003716">
    <property type="entry name" value="PRK05326.1-3"/>
    <property type="match status" value="1"/>
</dbReference>
<evidence type="ECO:0000256" key="5">
    <source>
        <dbReference type="ARBA" id="ARBA00022538"/>
    </source>
</evidence>
<sequence>MELNAGNILFLGSILLFISVVAGKAGYRFGVPALLLFLGVGMLFGSDGLGIQFHNPKEAQFIGVMALSIILFSGGMDTKYREIKPILGPGIVLATVGVLLTTIITGLFIYYITGLLTTVVSLSLAESMLLAAVMSSTDSASVFSILRSKGLGLKEKLRPVLELESGSNDPMAYMLTLLLIQIIQVGEFDIWNSGLMLFMQLSIGAISGYILGRITVWFMNRINIDNQSLYSVLLLAFVFFIFSITDILKGNGYLAVYIAGLVVGNHKIVHKRSVSTFFDGFTWLFQIVMFLTLGLLVNPSELLPVAVIGLLIGFFMIFMSRPLSVIICVLPFGRFSKNARRYISWVGLRGAVPIIFATYPLIAGIENARFIFNIVFFITIVSLIIQGTTVGPMAKWLGLAENGELKKDFDVSLPDEIKSAMSEITVSENVLMNGNKLMDLTLPDNTLVVMVKRAEHFFVPKGHTKLNIGDKLLVISDNDEELRHAYESLGIKNYSMEKNS</sequence>
<feature type="transmembrane region" description="Helical" evidence="10">
    <location>
        <begin position="303"/>
        <end position="330"/>
    </location>
</feature>
<dbReference type="AlphaFoldDB" id="A0A7G1HRW3"/>
<keyword evidence="2" id="KW-0813">Transport</keyword>
<evidence type="ECO:0000256" key="10">
    <source>
        <dbReference type="SAM" id="Phobius"/>
    </source>
</evidence>
<keyword evidence="8" id="KW-0406">Ion transport</keyword>
<feature type="transmembrane region" description="Helical" evidence="10">
    <location>
        <begin position="276"/>
        <end position="297"/>
    </location>
</feature>
<accession>A0A7G1HRW3</accession>
<evidence type="ECO:0000256" key="9">
    <source>
        <dbReference type="ARBA" id="ARBA00023136"/>
    </source>
</evidence>
<keyword evidence="6 10" id="KW-0812">Transmembrane</keyword>
<evidence type="ECO:0000313" key="12">
    <source>
        <dbReference type="EMBL" id="BCI62336.1"/>
    </source>
</evidence>
<dbReference type="NCBIfam" id="NF003715">
    <property type="entry name" value="PRK05326.1-2"/>
    <property type="match status" value="1"/>
</dbReference>
<comment type="subcellular location">
    <subcellularLocation>
        <location evidence="1">Cell membrane</location>
        <topology evidence="1">Multi-pass membrane protein</topology>
    </subcellularLocation>
</comment>
<feature type="transmembrane region" description="Helical" evidence="10">
    <location>
        <begin position="90"/>
        <end position="112"/>
    </location>
</feature>
<keyword evidence="7 10" id="KW-1133">Transmembrane helix</keyword>
<evidence type="ECO:0000256" key="3">
    <source>
        <dbReference type="ARBA" id="ARBA00022449"/>
    </source>
</evidence>
<dbReference type="KEGG" id="copr:Cop2CBH44_06890"/>
<keyword evidence="5" id="KW-0633">Potassium transport</keyword>
<dbReference type="InterPro" id="IPR006037">
    <property type="entry name" value="RCK_C"/>
</dbReference>
<dbReference type="PROSITE" id="PS51202">
    <property type="entry name" value="RCK_C"/>
    <property type="match status" value="1"/>
</dbReference>
<dbReference type="EMBL" id="AP023322">
    <property type="protein sequence ID" value="BCI62336.1"/>
    <property type="molecule type" value="Genomic_DNA"/>
</dbReference>